<evidence type="ECO:0000313" key="6">
    <source>
        <dbReference type="Proteomes" id="UP000053820"/>
    </source>
</evidence>
<evidence type="ECO:0000313" key="5">
    <source>
        <dbReference type="EMBL" id="KIJ60373.1"/>
    </source>
</evidence>
<evidence type="ECO:0000256" key="1">
    <source>
        <dbReference type="ARBA" id="ARBA00006351"/>
    </source>
</evidence>
<evidence type="ECO:0000256" key="3">
    <source>
        <dbReference type="ARBA" id="ARBA00022679"/>
    </source>
</evidence>
<keyword evidence="3 5" id="KW-0808">Transferase</keyword>
<dbReference type="Gene3D" id="3.90.550.10">
    <property type="entry name" value="Spore Coat Polysaccharide Biosynthesis Protein SpsA, Chain A"/>
    <property type="match status" value="1"/>
</dbReference>
<dbReference type="AlphaFoldDB" id="A0A0C9W2U5"/>
<accession>A0A0C9W2U5</accession>
<keyword evidence="6" id="KW-1185">Reference proteome</keyword>
<dbReference type="Pfam" id="PF01501">
    <property type="entry name" value="Glyco_transf_8"/>
    <property type="match status" value="1"/>
</dbReference>
<dbReference type="SUPFAM" id="SSF53335">
    <property type="entry name" value="S-adenosyl-L-methionine-dependent methyltransferases"/>
    <property type="match status" value="1"/>
</dbReference>
<dbReference type="PANTHER" id="PTHR13778:SF47">
    <property type="entry name" value="LIPOPOLYSACCHARIDE 1,3-GALACTOSYLTRANSFERASE"/>
    <property type="match status" value="1"/>
</dbReference>
<dbReference type="GO" id="GO:0016757">
    <property type="term" value="F:glycosyltransferase activity"/>
    <property type="evidence" value="ECO:0007669"/>
    <property type="project" value="UniProtKB-KW"/>
</dbReference>
<dbReference type="SUPFAM" id="SSF53448">
    <property type="entry name" value="Nucleotide-diphospho-sugar transferases"/>
    <property type="match status" value="1"/>
</dbReference>
<evidence type="ECO:0000256" key="2">
    <source>
        <dbReference type="ARBA" id="ARBA00022676"/>
    </source>
</evidence>
<protein>
    <submittedName>
        <fullName evidence="5">Glycosyltransferase family 8 protein</fullName>
    </submittedName>
</protein>
<name>A0A0C9W2U5_9AGAM</name>
<dbReference type="GO" id="GO:0046872">
    <property type="term" value="F:metal ion binding"/>
    <property type="evidence" value="ECO:0007669"/>
    <property type="project" value="UniProtKB-KW"/>
</dbReference>
<dbReference type="OrthoDB" id="2014201at2759"/>
<dbReference type="CDD" id="cd04194">
    <property type="entry name" value="GT8_A4GalT_like"/>
    <property type="match status" value="1"/>
</dbReference>
<reference evidence="5 6" key="1">
    <citation type="submission" date="2014-04" db="EMBL/GenBank/DDBJ databases">
        <title>Evolutionary Origins and Diversification of the Mycorrhizal Mutualists.</title>
        <authorList>
            <consortium name="DOE Joint Genome Institute"/>
            <consortium name="Mycorrhizal Genomics Consortium"/>
            <person name="Kohler A."/>
            <person name="Kuo A."/>
            <person name="Nagy L.G."/>
            <person name="Floudas D."/>
            <person name="Copeland A."/>
            <person name="Barry K.W."/>
            <person name="Cichocki N."/>
            <person name="Veneault-Fourrey C."/>
            <person name="LaButti K."/>
            <person name="Lindquist E.A."/>
            <person name="Lipzen A."/>
            <person name="Lundell T."/>
            <person name="Morin E."/>
            <person name="Murat C."/>
            <person name="Riley R."/>
            <person name="Ohm R."/>
            <person name="Sun H."/>
            <person name="Tunlid A."/>
            <person name="Henrissat B."/>
            <person name="Grigoriev I.V."/>
            <person name="Hibbett D.S."/>
            <person name="Martin F."/>
        </authorList>
    </citation>
    <scope>NUCLEOTIDE SEQUENCE [LARGE SCALE GENOMIC DNA]</scope>
    <source>
        <strain evidence="5 6">MD-312</strain>
    </source>
</reference>
<proteinExistence type="inferred from homology"/>
<keyword evidence="4" id="KW-0479">Metal-binding</keyword>
<dbReference type="HOGENOM" id="CLU_038385_0_0_1"/>
<evidence type="ECO:0000256" key="4">
    <source>
        <dbReference type="ARBA" id="ARBA00022723"/>
    </source>
</evidence>
<keyword evidence="2" id="KW-0328">Glycosyltransferase</keyword>
<dbReference type="InterPro" id="IPR029063">
    <property type="entry name" value="SAM-dependent_MTases_sf"/>
</dbReference>
<dbReference type="Proteomes" id="UP000053820">
    <property type="component" value="Unassembled WGS sequence"/>
</dbReference>
<gene>
    <name evidence="5" type="ORF">HYDPIDRAFT_177463</name>
</gene>
<dbReference type="InterPro" id="IPR029044">
    <property type="entry name" value="Nucleotide-diphossugar_trans"/>
</dbReference>
<organism evidence="5 6">
    <name type="scientific">Hydnomerulius pinastri MD-312</name>
    <dbReference type="NCBI Taxonomy" id="994086"/>
    <lineage>
        <taxon>Eukaryota</taxon>
        <taxon>Fungi</taxon>
        <taxon>Dikarya</taxon>
        <taxon>Basidiomycota</taxon>
        <taxon>Agaricomycotina</taxon>
        <taxon>Agaricomycetes</taxon>
        <taxon>Agaricomycetidae</taxon>
        <taxon>Boletales</taxon>
        <taxon>Boletales incertae sedis</taxon>
        <taxon>Leucogyrophana</taxon>
    </lineage>
</organism>
<dbReference type="EMBL" id="KN839873">
    <property type="protein sequence ID" value="KIJ60373.1"/>
    <property type="molecule type" value="Genomic_DNA"/>
</dbReference>
<dbReference type="InterPro" id="IPR050748">
    <property type="entry name" value="Glycosyltrans_8_dom-fam"/>
</dbReference>
<dbReference type="PANTHER" id="PTHR13778">
    <property type="entry name" value="GLYCOSYLTRANSFERASE 8 DOMAIN-CONTAINING PROTEIN"/>
    <property type="match status" value="1"/>
</dbReference>
<dbReference type="Pfam" id="PF13578">
    <property type="entry name" value="Methyltransf_24"/>
    <property type="match status" value="1"/>
</dbReference>
<dbReference type="InterPro" id="IPR002495">
    <property type="entry name" value="Glyco_trans_8"/>
</dbReference>
<comment type="similarity">
    <text evidence="1">Belongs to the glycosyltransferase 8 family.</text>
</comment>
<sequence length="537" mass="60047">MSETDTNATTEGYEFTPTQDWFSFNIPAWKNYFPLVTSQEPRVLEIGSWEGRSAVFLLTTLCAKSGEVVCVDHFDLKATSEGRERYRKINHNLTLTGRPFRVVPQFSVPALYMLLEEEIDKGDAGFDWIYVDGSHRADDTLLDAELAWRLARPGCIFIFDDYNWTEQPIESPHHPQRGIDAFLAVHAGEYNRLSTNPEQYQMVVQKTIPMRIGFLLKGPEKNLNALGYGINIALTIDSTYAMPAAVTLRSIVETTKGRISLYIVDCGLSKEDRGKIRASLPLRHDATIVFVDLPPSSLAGEMGAVWAKADMMSCLPVERALYLDADTLVRKDLGELWSTDLEGRPLAAVPDVGYPQGHEGVPRGDYFNAGVLLVDLAKVRTRTSELQAHCLEMKNSRFCEQDALNVHFAGDWTPMNLKWNAQGLGTYAECASADRKTLHFEDMKDPGIVHFAGPVHPPMAAVINPYVQPYTAKPWGYAGAPGHPFAEEWWDMLGKTAWKGWEKTAEYQKTCEQAKATALKAATEEFEKRVKGQSSVV</sequence>
<dbReference type="Gene3D" id="3.40.50.150">
    <property type="entry name" value="Vaccinia Virus protein VP39"/>
    <property type="match status" value="1"/>
</dbReference>